<evidence type="ECO:0000313" key="1">
    <source>
        <dbReference type="EMBL" id="RGU56252.1"/>
    </source>
</evidence>
<organism evidence="1 2">
    <name type="scientific">Odoribacter splanchnicus</name>
    <dbReference type="NCBI Taxonomy" id="28118"/>
    <lineage>
        <taxon>Bacteria</taxon>
        <taxon>Pseudomonadati</taxon>
        <taxon>Bacteroidota</taxon>
        <taxon>Bacteroidia</taxon>
        <taxon>Bacteroidales</taxon>
        <taxon>Odoribacteraceae</taxon>
        <taxon>Odoribacter</taxon>
    </lineage>
</organism>
<dbReference type="Gene3D" id="3.20.20.80">
    <property type="entry name" value="Glycosidases"/>
    <property type="match status" value="1"/>
</dbReference>
<dbReference type="RefSeq" id="WP_118160365.1">
    <property type="nucleotide sequence ID" value="NZ_JADNIQ010000005.1"/>
</dbReference>
<proteinExistence type="predicted"/>
<sequence>MLMRILIPFIILSCIVCCRTKELRIPDQPGLSHLASPVFLKSDTTWVDLKDYFLYPEKIKKITPLAGVKLYWDKTASTLGVIAGDSGVLLSGMNIRYEGYDYQIPVMRPNPDAGFYIGTDEVRGDTFFLQSTSPVIDWAVYFQNYKLAENFLSCTEKRVGIVLPEAARQLKYGELRIWARDSFSISNAIIIPLRRGKLITEVGQLNDTDKRTTVIYGLEVKELATPDTGFIADSMNPAYSNIEVAAIGQKMVEGYFKDLGINTLYLFPKASADSLSADLRKLELEARRCRLTVVVTDSLAGLDRFVFDKATAVFARSNTGFEILAQALNATFQDAENDYLGIHYSGNGEAPRFVTRTDEFSLLPVQSERQDTVYRKLVQFLAFNVTIPGIPMIGEGDEIGWPKKEGILGQGEEWTDEQLNVKSKLSALNQLRGEHMALLYGDFIPLRVEKQIYAYIRSFFGKNVLVVFNKGKETVSLKLDLPEMKREENFSSLFGNRFSYDNSKIILDVPAYGVEIIYN</sequence>
<gene>
    <name evidence="1" type="ORF">DWW57_09550</name>
</gene>
<dbReference type="AlphaFoldDB" id="A0A412TQX0"/>
<evidence type="ECO:0000313" key="2">
    <source>
        <dbReference type="Proteomes" id="UP000284243"/>
    </source>
</evidence>
<reference evidence="1 2" key="1">
    <citation type="submission" date="2018-08" db="EMBL/GenBank/DDBJ databases">
        <title>A genome reference for cultivated species of the human gut microbiota.</title>
        <authorList>
            <person name="Zou Y."/>
            <person name="Xue W."/>
            <person name="Luo G."/>
        </authorList>
    </citation>
    <scope>NUCLEOTIDE SEQUENCE [LARGE SCALE GENOMIC DNA]</scope>
    <source>
        <strain evidence="1 2">AF16-14</strain>
    </source>
</reference>
<dbReference type="Proteomes" id="UP000284243">
    <property type="component" value="Unassembled WGS sequence"/>
</dbReference>
<dbReference type="InterPro" id="IPR013780">
    <property type="entry name" value="Glyco_hydro_b"/>
</dbReference>
<name>A0A412TQX0_9BACT</name>
<dbReference type="InterPro" id="IPR017853">
    <property type="entry name" value="GH"/>
</dbReference>
<accession>A0A412TQX0</accession>
<dbReference type="SUPFAM" id="SSF51445">
    <property type="entry name" value="(Trans)glycosidases"/>
    <property type="match status" value="1"/>
</dbReference>
<protein>
    <submittedName>
        <fullName evidence="1">Uncharacterized protein</fullName>
    </submittedName>
</protein>
<dbReference type="EMBL" id="QRYC01000011">
    <property type="protein sequence ID" value="RGU56252.1"/>
    <property type="molecule type" value="Genomic_DNA"/>
</dbReference>
<dbReference type="Gene3D" id="2.60.40.1180">
    <property type="entry name" value="Golgi alpha-mannosidase II"/>
    <property type="match status" value="1"/>
</dbReference>
<comment type="caution">
    <text evidence="1">The sequence shown here is derived from an EMBL/GenBank/DDBJ whole genome shotgun (WGS) entry which is preliminary data.</text>
</comment>